<dbReference type="PANTHER" id="PTHR43874">
    <property type="entry name" value="TWO-COMPONENT RESPONSE REGULATOR"/>
    <property type="match status" value="1"/>
</dbReference>
<dbReference type="AlphaFoldDB" id="A0A6A1W5E3"/>
<dbReference type="Pfam" id="PF06203">
    <property type="entry name" value="CCT"/>
    <property type="match status" value="1"/>
</dbReference>
<evidence type="ECO:0000259" key="11">
    <source>
        <dbReference type="PROSITE" id="PS50110"/>
    </source>
</evidence>
<name>A0A6A1W5E3_9ROSI</name>
<feature type="domain" description="CCT" evidence="12">
    <location>
        <begin position="729"/>
        <end position="771"/>
    </location>
</feature>
<evidence type="ECO:0000256" key="3">
    <source>
        <dbReference type="ARBA" id="ARBA00023012"/>
    </source>
</evidence>
<evidence type="ECO:0000256" key="6">
    <source>
        <dbReference type="ARBA" id="ARBA00023163"/>
    </source>
</evidence>
<feature type="region of interest" description="Disordered" evidence="10">
    <location>
        <begin position="510"/>
        <end position="543"/>
    </location>
</feature>
<keyword evidence="14" id="KW-1185">Reference proteome</keyword>
<dbReference type="GO" id="GO:0007623">
    <property type="term" value="P:circadian rhythm"/>
    <property type="evidence" value="ECO:0007669"/>
    <property type="project" value="UniProtKB-ARBA"/>
</dbReference>
<dbReference type="PANTHER" id="PTHR43874:SF195">
    <property type="entry name" value="TWO-COMPONENT RESPONSE REGULATOR-LIKE PRR37 ISOFORM X1"/>
    <property type="match status" value="1"/>
</dbReference>
<dbReference type="Pfam" id="PF00072">
    <property type="entry name" value="Response_reg"/>
    <property type="match status" value="1"/>
</dbReference>
<feature type="region of interest" description="Disordered" evidence="10">
    <location>
        <begin position="614"/>
        <end position="633"/>
    </location>
</feature>
<dbReference type="SMART" id="SM00448">
    <property type="entry name" value="REC"/>
    <property type="match status" value="1"/>
</dbReference>
<keyword evidence="5" id="KW-0090">Biological rhythms</keyword>
<dbReference type="OrthoDB" id="60033at2759"/>
<dbReference type="InterPro" id="IPR011006">
    <property type="entry name" value="CheY-like_superfamily"/>
</dbReference>
<dbReference type="GO" id="GO:0009736">
    <property type="term" value="P:cytokinin-activated signaling pathway"/>
    <property type="evidence" value="ECO:0007669"/>
    <property type="project" value="InterPro"/>
</dbReference>
<evidence type="ECO:0000259" key="12">
    <source>
        <dbReference type="PROSITE" id="PS51017"/>
    </source>
</evidence>
<proteinExistence type="inferred from homology"/>
<dbReference type="InterPro" id="IPR001789">
    <property type="entry name" value="Sig_transdc_resp-reg_receiver"/>
</dbReference>
<feature type="region of interest" description="Disordered" evidence="10">
    <location>
        <begin position="225"/>
        <end position="263"/>
    </location>
</feature>
<comment type="similarity">
    <text evidence="2">Belongs to the ARR-like family.</text>
</comment>
<feature type="compositionally biased region" description="Basic and acidic residues" evidence="10">
    <location>
        <begin position="18"/>
        <end position="29"/>
    </location>
</feature>
<evidence type="ECO:0000313" key="14">
    <source>
        <dbReference type="Proteomes" id="UP000516437"/>
    </source>
</evidence>
<dbReference type="EMBL" id="RXIC02000021">
    <property type="protein sequence ID" value="KAB1218020.1"/>
    <property type="molecule type" value="Genomic_DNA"/>
</dbReference>
<keyword evidence="3" id="KW-0902">Two-component regulatory system</keyword>
<evidence type="ECO:0000256" key="7">
    <source>
        <dbReference type="ARBA" id="ARBA00023242"/>
    </source>
</evidence>
<feature type="domain" description="Response regulatory" evidence="11">
    <location>
        <begin position="93"/>
        <end position="221"/>
    </location>
</feature>
<feature type="region of interest" description="Disordered" evidence="10">
    <location>
        <begin position="645"/>
        <end position="691"/>
    </location>
</feature>
<dbReference type="SUPFAM" id="SSF52172">
    <property type="entry name" value="CheY-like"/>
    <property type="match status" value="1"/>
</dbReference>
<comment type="caution">
    <text evidence="13">The sequence shown here is derived from an EMBL/GenBank/DDBJ whole genome shotgun (WGS) entry which is preliminary data.</text>
</comment>
<dbReference type="InterPro" id="IPR045279">
    <property type="entry name" value="ARR-like"/>
</dbReference>
<protein>
    <submittedName>
        <fullName evidence="13">Two-component response regulator-like PRR73</fullName>
    </submittedName>
</protein>
<evidence type="ECO:0000256" key="9">
    <source>
        <dbReference type="PROSITE-ProRule" id="PRU00357"/>
    </source>
</evidence>
<evidence type="ECO:0000256" key="2">
    <source>
        <dbReference type="ARBA" id="ARBA00010330"/>
    </source>
</evidence>
<keyword evidence="7 9" id="KW-0539">Nucleus</keyword>
<evidence type="ECO:0000313" key="13">
    <source>
        <dbReference type="EMBL" id="KAB1218020.1"/>
    </source>
</evidence>
<evidence type="ECO:0000256" key="5">
    <source>
        <dbReference type="ARBA" id="ARBA00023108"/>
    </source>
</evidence>
<dbReference type="PROSITE" id="PS51017">
    <property type="entry name" value="CCT"/>
    <property type="match status" value="1"/>
</dbReference>
<dbReference type="FunFam" id="3.40.50.2300:FF:000214">
    <property type="entry name" value="Two-component response regulator-like PRR37"/>
    <property type="match status" value="1"/>
</dbReference>
<accession>A0A6A1W5E3</accession>
<comment type="caution">
    <text evidence="8">Lacks conserved residue(s) required for the propagation of feature annotation.</text>
</comment>
<dbReference type="GO" id="GO:0000160">
    <property type="term" value="P:phosphorelay signal transduction system"/>
    <property type="evidence" value="ECO:0007669"/>
    <property type="project" value="UniProtKB-KW"/>
</dbReference>
<feature type="compositionally biased region" description="Basic residues" evidence="10">
    <location>
        <begin position="616"/>
        <end position="626"/>
    </location>
</feature>
<evidence type="ECO:0000256" key="10">
    <source>
        <dbReference type="SAM" id="MobiDB-lite"/>
    </source>
</evidence>
<evidence type="ECO:0000256" key="4">
    <source>
        <dbReference type="ARBA" id="ARBA00023015"/>
    </source>
</evidence>
<dbReference type="Proteomes" id="UP000516437">
    <property type="component" value="Chromosome 3"/>
</dbReference>
<comment type="subcellular location">
    <subcellularLocation>
        <location evidence="1 9">Nucleus</location>
    </subcellularLocation>
</comment>
<evidence type="ECO:0000256" key="8">
    <source>
        <dbReference type="PROSITE-ProRule" id="PRU00169"/>
    </source>
</evidence>
<dbReference type="GO" id="GO:0045892">
    <property type="term" value="P:negative regulation of DNA-templated transcription"/>
    <property type="evidence" value="ECO:0007669"/>
    <property type="project" value="UniProtKB-ARBA"/>
</dbReference>
<feature type="region of interest" description="Disordered" evidence="10">
    <location>
        <begin position="1"/>
        <end position="41"/>
    </location>
</feature>
<dbReference type="PROSITE" id="PS50110">
    <property type="entry name" value="RESPONSE_REGULATORY"/>
    <property type="match status" value="1"/>
</dbReference>
<keyword evidence="6" id="KW-0804">Transcription</keyword>
<feature type="compositionally biased region" description="Polar residues" evidence="10">
    <location>
        <begin position="645"/>
        <end position="658"/>
    </location>
</feature>
<dbReference type="GO" id="GO:0005634">
    <property type="term" value="C:nucleus"/>
    <property type="evidence" value="ECO:0007669"/>
    <property type="project" value="UniProtKB-SubCell"/>
</dbReference>
<feature type="compositionally biased region" description="Low complexity" evidence="10">
    <location>
        <begin position="669"/>
        <end position="686"/>
    </location>
</feature>
<organism evidence="13 14">
    <name type="scientific">Morella rubra</name>
    <name type="common">Chinese bayberry</name>
    <dbReference type="NCBI Taxonomy" id="262757"/>
    <lineage>
        <taxon>Eukaryota</taxon>
        <taxon>Viridiplantae</taxon>
        <taxon>Streptophyta</taxon>
        <taxon>Embryophyta</taxon>
        <taxon>Tracheophyta</taxon>
        <taxon>Spermatophyta</taxon>
        <taxon>Magnoliopsida</taxon>
        <taxon>eudicotyledons</taxon>
        <taxon>Gunneridae</taxon>
        <taxon>Pentapetalae</taxon>
        <taxon>rosids</taxon>
        <taxon>fabids</taxon>
        <taxon>Fagales</taxon>
        <taxon>Myricaceae</taxon>
        <taxon>Morella</taxon>
    </lineage>
</organism>
<evidence type="ECO:0000256" key="1">
    <source>
        <dbReference type="ARBA" id="ARBA00004123"/>
    </source>
</evidence>
<reference evidence="13 14" key="1">
    <citation type="journal article" date="2019" name="Plant Biotechnol. J.">
        <title>The red bayberry genome and genetic basis of sex determination.</title>
        <authorList>
            <person name="Jia H.M."/>
            <person name="Jia H.J."/>
            <person name="Cai Q.L."/>
            <person name="Wang Y."/>
            <person name="Zhao H.B."/>
            <person name="Yang W.F."/>
            <person name="Wang G.Y."/>
            <person name="Li Y.H."/>
            <person name="Zhan D.L."/>
            <person name="Shen Y.T."/>
            <person name="Niu Q.F."/>
            <person name="Chang L."/>
            <person name="Qiu J."/>
            <person name="Zhao L."/>
            <person name="Xie H.B."/>
            <person name="Fu W.Y."/>
            <person name="Jin J."/>
            <person name="Li X.W."/>
            <person name="Jiao Y."/>
            <person name="Zhou C.C."/>
            <person name="Tu T."/>
            <person name="Chai C.Y."/>
            <person name="Gao J.L."/>
            <person name="Fan L.J."/>
            <person name="van de Weg E."/>
            <person name="Wang J.Y."/>
            <person name="Gao Z.S."/>
        </authorList>
    </citation>
    <scope>NUCLEOTIDE SEQUENCE [LARGE SCALE GENOMIC DNA]</scope>
    <source>
        <tissue evidence="13">Leaves</tissue>
    </source>
</reference>
<dbReference type="GO" id="GO:0010017">
    <property type="term" value="P:red or far-red light signaling pathway"/>
    <property type="evidence" value="ECO:0007669"/>
    <property type="project" value="UniProtKB-ARBA"/>
</dbReference>
<gene>
    <name evidence="13" type="ORF">CJ030_MR3G014570</name>
</gene>
<keyword evidence="4" id="KW-0805">Transcription regulation</keyword>
<dbReference type="InterPro" id="IPR010402">
    <property type="entry name" value="CCT_domain"/>
</dbReference>
<sequence length="783" mass="86216">MNSNGPVTVRLPESNQKMQDERKEIRDGVSGEGQGCSEEDESQIIESAELIDGRQMEFAQDKVHTPDAFQRSQKQCQGPPIYWERFLPLRSLKVLLVENDDSTRHVVSALLRNCGYEGNLTVDQLLAVTAVENGLQAWKIIEDLTTHMDLVLAEVVLPSLSGIGLLCKIMGHKTCKNIPVIMMSSYDSMNIVFKCLSKGAVDFLAKPIRKNELKNLWQHVWRKCHSSSDSGSESGIHSRKSTKLRSGESDINTGSNDEDDIGSIDLNVWDGSDDGSGTQTSWTKRAVEVESPLPVSVWEQLADPPDSTCAQVILSRPEAFGNNGVPVITPREVVGQDYELDLEIGIPRIPTLQLEDPRVKRLTNIPGTNAEKISEINSKKDEEKLKRGQLEVDCQKPNDDLRNKAGDLTGLTTNTANPQRKSLVFDIPNGLSKEADIKNKAILDYKEMPSLEFSLKRLRDVGDTETSAHGRNVLRHSGLSAFSRYNATSMTHQASEGNFICCSPHDNSSEAAKTDSLQNFQSTSKSSRSDQHSNGSRNNNDMASTTTNVFTKQVAFSDKPTLNSTVRGLHSSSAFQPGQNCHISSPQSMIKGKTDATVACTILAQARDINQQIQVQHHHHHHHHVHNMSQQQIANHDDLSLKNTLTKAPQHGSSSTLSAPLEGSACSRSMNGSALGSNNGSNGQNGTTDFNARVTNIESGNGVAGKGRLSGVIGVTSRSGVDADLVAPREAALNKFREKRKQRCFEKKVRYQSRKQLAEQRPRVRGQFVRQVVHRKESKDAHC</sequence>
<dbReference type="Gene3D" id="3.40.50.2300">
    <property type="match status" value="1"/>
</dbReference>